<dbReference type="SMART" id="SM00822">
    <property type="entry name" value="PKS_KR"/>
    <property type="match status" value="1"/>
</dbReference>
<dbReference type="InterPro" id="IPR036291">
    <property type="entry name" value="NAD(P)-bd_dom_sf"/>
</dbReference>
<keyword evidence="2 5" id="KW-0560">Oxidoreductase</keyword>
<dbReference type="EMBL" id="CP002546">
    <property type="protein sequence ID" value="ADY60881.1"/>
    <property type="molecule type" value="Genomic_DNA"/>
</dbReference>
<dbReference type="PRINTS" id="PR00080">
    <property type="entry name" value="SDRFAMILY"/>
</dbReference>
<gene>
    <name evidence="5" type="ordered locus">Plabr_3284</name>
</gene>
<dbReference type="InterPro" id="IPR002347">
    <property type="entry name" value="SDR_fam"/>
</dbReference>
<dbReference type="HOGENOM" id="CLU_010194_2_1_0"/>
<dbReference type="FunFam" id="3.40.50.720:FF:000084">
    <property type="entry name" value="Short-chain dehydrogenase reductase"/>
    <property type="match status" value="1"/>
</dbReference>
<reference evidence="6" key="1">
    <citation type="submission" date="2011-02" db="EMBL/GenBank/DDBJ databases">
        <title>The complete genome of Planctomyces brasiliensis DSM 5305.</title>
        <authorList>
            <person name="Lucas S."/>
            <person name="Copeland A."/>
            <person name="Lapidus A."/>
            <person name="Bruce D."/>
            <person name="Goodwin L."/>
            <person name="Pitluck S."/>
            <person name="Kyrpides N."/>
            <person name="Mavromatis K."/>
            <person name="Pagani I."/>
            <person name="Ivanova N."/>
            <person name="Ovchinnikova G."/>
            <person name="Lu M."/>
            <person name="Detter J.C."/>
            <person name="Han C."/>
            <person name="Land M."/>
            <person name="Hauser L."/>
            <person name="Markowitz V."/>
            <person name="Cheng J.-F."/>
            <person name="Hugenholtz P."/>
            <person name="Woyke T."/>
            <person name="Wu D."/>
            <person name="Tindall B."/>
            <person name="Pomrenke H.G."/>
            <person name="Brambilla E."/>
            <person name="Klenk H.-P."/>
            <person name="Eisen J.A."/>
        </authorList>
    </citation>
    <scope>NUCLEOTIDE SEQUENCE [LARGE SCALE GENOMIC DNA]</scope>
    <source>
        <strain evidence="6">ATCC 49424 / DSM 5305 / JCM 21570 / NBRC 103401 / IFAM 1448</strain>
    </source>
</reference>
<evidence type="ECO:0000259" key="4">
    <source>
        <dbReference type="SMART" id="SM00822"/>
    </source>
</evidence>
<comment type="similarity">
    <text evidence="1 3">Belongs to the short-chain dehydrogenases/reductases (SDR) family.</text>
</comment>
<dbReference type="PROSITE" id="PS00061">
    <property type="entry name" value="ADH_SHORT"/>
    <property type="match status" value="1"/>
</dbReference>
<evidence type="ECO:0000256" key="2">
    <source>
        <dbReference type="ARBA" id="ARBA00023002"/>
    </source>
</evidence>
<dbReference type="PANTHER" id="PTHR44196">
    <property type="entry name" value="DEHYDROGENASE/REDUCTASE SDR FAMILY MEMBER 7B"/>
    <property type="match status" value="1"/>
</dbReference>
<dbReference type="Pfam" id="PF00106">
    <property type="entry name" value="adh_short"/>
    <property type="match status" value="1"/>
</dbReference>
<keyword evidence="6" id="KW-1185">Reference proteome</keyword>
<accession>F0SKC4</accession>
<evidence type="ECO:0000256" key="3">
    <source>
        <dbReference type="RuleBase" id="RU000363"/>
    </source>
</evidence>
<dbReference type="Proteomes" id="UP000006860">
    <property type="component" value="Chromosome"/>
</dbReference>
<name>F0SKC4_RUBBR</name>
<organism evidence="5 6">
    <name type="scientific">Rubinisphaera brasiliensis (strain ATCC 49424 / DSM 5305 / JCM 21570 / IAM 15109 / NBRC 103401 / IFAM 1448)</name>
    <name type="common">Planctomyces brasiliensis</name>
    <dbReference type="NCBI Taxonomy" id="756272"/>
    <lineage>
        <taxon>Bacteria</taxon>
        <taxon>Pseudomonadati</taxon>
        <taxon>Planctomycetota</taxon>
        <taxon>Planctomycetia</taxon>
        <taxon>Planctomycetales</taxon>
        <taxon>Planctomycetaceae</taxon>
        <taxon>Rubinisphaera</taxon>
    </lineage>
</organism>
<evidence type="ECO:0000313" key="6">
    <source>
        <dbReference type="Proteomes" id="UP000006860"/>
    </source>
</evidence>
<dbReference type="InterPro" id="IPR057326">
    <property type="entry name" value="KR_dom"/>
</dbReference>
<dbReference type="KEGG" id="pbs:Plabr_3284"/>
<dbReference type="PRINTS" id="PR00081">
    <property type="entry name" value="GDHRDH"/>
</dbReference>
<feature type="domain" description="Ketoreductase" evidence="4">
    <location>
        <begin position="37"/>
        <end position="216"/>
    </location>
</feature>
<proteinExistence type="inferred from homology"/>
<dbReference type="RefSeq" id="WP_013629601.1">
    <property type="nucleotide sequence ID" value="NC_015174.1"/>
</dbReference>
<dbReference type="PANTHER" id="PTHR44196:SF1">
    <property type="entry name" value="DEHYDROGENASE_REDUCTASE SDR FAMILY MEMBER 7B"/>
    <property type="match status" value="1"/>
</dbReference>
<protein>
    <submittedName>
        <fullName evidence="5">3-oxoacyl-(Acyl-carrier-protein) reductase</fullName>
        <ecNumber evidence="5">1.1.1.100</ecNumber>
    </submittedName>
</protein>
<dbReference type="AlphaFoldDB" id="F0SKC4"/>
<dbReference type="GO" id="GO:0016020">
    <property type="term" value="C:membrane"/>
    <property type="evidence" value="ECO:0007669"/>
    <property type="project" value="TreeGrafter"/>
</dbReference>
<dbReference type="InterPro" id="IPR020904">
    <property type="entry name" value="Sc_DH/Rdtase_CS"/>
</dbReference>
<dbReference type="EC" id="1.1.1.100" evidence="5"/>
<dbReference type="CDD" id="cd05233">
    <property type="entry name" value="SDR_c"/>
    <property type="match status" value="1"/>
</dbReference>
<evidence type="ECO:0000256" key="1">
    <source>
        <dbReference type="ARBA" id="ARBA00006484"/>
    </source>
</evidence>
<sequence>MNGLKKILIAGTATAVAAHFAGRYWLRQRRWFEWADRTVIVTGSSRGLGLVLARQLVDRGANVVICARNANDLAQAEESLSGGWGDVLAVPCDVTKPEDVHSLVQQTLTEFGRVDVLINNAGIIEVGPWESMTEDDFQRSMATHAWGVLNTTRAVAPTMKAAGWGRILNVASLGGKRAVPHMLPYAASKFAVVGLSTGLRAELAKDGIVVTTVSPGLMRTGSPRNAIFKGRHREEYTWFSIGDSLPLFSMDAEKAAEQILTACQNGDADVTITGPLNFSEVLSRLAPNWAIEGMTVLDRMLPTMGGIGRRAARGFQSQTEWTDSFLTMLSQRAARRNNEL</sequence>
<dbReference type="Gene3D" id="3.40.50.720">
    <property type="entry name" value="NAD(P)-binding Rossmann-like Domain"/>
    <property type="match status" value="1"/>
</dbReference>
<dbReference type="eggNOG" id="COG0300">
    <property type="taxonomic scope" value="Bacteria"/>
</dbReference>
<dbReference type="GO" id="GO:0004316">
    <property type="term" value="F:3-oxoacyl-[acyl-carrier-protein] reductase (NADPH) activity"/>
    <property type="evidence" value="ECO:0007669"/>
    <property type="project" value="UniProtKB-EC"/>
</dbReference>
<dbReference type="SUPFAM" id="SSF51735">
    <property type="entry name" value="NAD(P)-binding Rossmann-fold domains"/>
    <property type="match status" value="1"/>
</dbReference>
<dbReference type="OrthoDB" id="151996at2"/>
<dbReference type="STRING" id="756272.Plabr_3284"/>
<evidence type="ECO:0000313" key="5">
    <source>
        <dbReference type="EMBL" id="ADY60881.1"/>
    </source>
</evidence>